<protein>
    <recommendedName>
        <fullName evidence="3">chitinase</fullName>
        <ecNumber evidence="3">3.2.1.14</ecNumber>
    </recommendedName>
</protein>
<dbReference type="PROSITE" id="PS51910">
    <property type="entry name" value="GH18_2"/>
    <property type="match status" value="1"/>
</dbReference>
<keyword evidence="10" id="KW-1015">Disulfide bond</keyword>
<keyword evidence="8 11" id="KW-0326">Glycosidase</keyword>
<dbReference type="PANTHER" id="PTHR11177:SF337">
    <property type="entry name" value="CHITINASE"/>
    <property type="match status" value="1"/>
</dbReference>
<evidence type="ECO:0000313" key="16">
    <source>
        <dbReference type="EMBL" id="KAF2727819.1"/>
    </source>
</evidence>
<dbReference type="InterPro" id="IPR001579">
    <property type="entry name" value="Glyco_hydro_18_chit_AS"/>
</dbReference>
<comment type="caution">
    <text evidence="16">The sequence shown here is derived from an EMBL/GenBank/DDBJ whole genome shotgun (WGS) entry which is preliminary data.</text>
</comment>
<keyword evidence="5 11" id="KW-0378">Hydrolase</keyword>
<dbReference type="SMART" id="SM00636">
    <property type="entry name" value="Glyco_18"/>
    <property type="match status" value="1"/>
</dbReference>
<organism evidence="16 17">
    <name type="scientific">Polyplosphaeria fusca</name>
    <dbReference type="NCBI Taxonomy" id="682080"/>
    <lineage>
        <taxon>Eukaryota</taxon>
        <taxon>Fungi</taxon>
        <taxon>Dikarya</taxon>
        <taxon>Ascomycota</taxon>
        <taxon>Pezizomycotina</taxon>
        <taxon>Dothideomycetes</taxon>
        <taxon>Pleosporomycetidae</taxon>
        <taxon>Pleosporales</taxon>
        <taxon>Tetraplosphaeriaceae</taxon>
        <taxon>Polyplosphaeria</taxon>
    </lineage>
</organism>
<feature type="disulfide bond" evidence="10">
    <location>
        <begin position="314"/>
        <end position="328"/>
    </location>
</feature>
<sequence length="480" mass="51901">MRLSPLVALGSAVLATSVSARFAIYADQWHPDVPKPADGVTGIDQVIIAFAQADNLTGFVPWMSAKAARGNFTNAKVLAAVGGWGDITFASQVKSDDTMKKFASDAKKMIADHDLDGIDIDWEYPGGNGQDYKINPNSGKTEEPGKVPRFLELIRAAIGDDKLLSIAVPGKKIDIDLAFPAKTAPQVWKSVDQINVMAYDLMNRRDSVTAHHTSVADTNTTISYYINTLQAPPEKLNLGFALYAKYFQTQPNCKQALGCPIVLAEDPISGNDTHTSGAYTYEKSNMSPPPDPSSVPASTNGKCGLDSGKCSSGCCSSGGWCGTTAEHCGGGCQWAYSGAGQCKFPDIAGSWQRAAKQGVVDEKAGGKTYLDEQQGLFWTWEDSNSMSRKFAEIYEQYGLGGVFAWSLGEDTYDYGHVKQIVKEMAKYGRQEASKPGKGLDVEDVAGDVEAEGEDDEDWTGWCPDPNDPEYYYPCNELKGR</sequence>
<evidence type="ECO:0000256" key="7">
    <source>
        <dbReference type="ARBA" id="ARBA00023277"/>
    </source>
</evidence>
<dbReference type="Pfam" id="PF00704">
    <property type="entry name" value="Glyco_hydro_18"/>
    <property type="match status" value="1"/>
</dbReference>
<comment type="catalytic activity">
    <reaction evidence="1">
        <text>Random endo-hydrolysis of N-acetyl-beta-D-glucosaminide (1-&gt;4)-beta-linkages in chitin and chitodextrins.</text>
        <dbReference type="EC" id="3.2.1.14"/>
    </reaction>
</comment>
<dbReference type="GO" id="GO:0008061">
    <property type="term" value="F:chitin binding"/>
    <property type="evidence" value="ECO:0007669"/>
    <property type="project" value="UniProtKB-UniRule"/>
</dbReference>
<comment type="caution">
    <text evidence="10">Lacks conserved residue(s) required for the propagation of feature annotation.</text>
</comment>
<dbReference type="InterPro" id="IPR029070">
    <property type="entry name" value="Chitinase_insertion_sf"/>
</dbReference>
<evidence type="ECO:0000256" key="9">
    <source>
        <dbReference type="ARBA" id="ARBA00023326"/>
    </source>
</evidence>
<keyword evidence="6" id="KW-0146">Chitin degradation</keyword>
<dbReference type="InterPro" id="IPR017853">
    <property type="entry name" value="GH"/>
</dbReference>
<feature type="signal peptide" evidence="13">
    <location>
        <begin position="1"/>
        <end position="20"/>
    </location>
</feature>
<dbReference type="SUPFAM" id="SSF57016">
    <property type="entry name" value="Plant lectins/antimicrobial peptides"/>
    <property type="match status" value="1"/>
</dbReference>
<dbReference type="Gene3D" id="3.20.20.80">
    <property type="entry name" value="Glycosidases"/>
    <property type="match status" value="2"/>
</dbReference>
<dbReference type="PROSITE" id="PS01095">
    <property type="entry name" value="GH18_1"/>
    <property type="match status" value="1"/>
</dbReference>
<dbReference type="EMBL" id="ML996310">
    <property type="protein sequence ID" value="KAF2727819.1"/>
    <property type="molecule type" value="Genomic_DNA"/>
</dbReference>
<dbReference type="PROSITE" id="PS50941">
    <property type="entry name" value="CHIT_BIND_I_2"/>
    <property type="match status" value="1"/>
</dbReference>
<feature type="compositionally biased region" description="Acidic residues" evidence="12">
    <location>
        <begin position="448"/>
        <end position="458"/>
    </location>
</feature>
<dbReference type="InterPro" id="IPR001002">
    <property type="entry name" value="Chitin-bd_1"/>
</dbReference>
<dbReference type="InterPro" id="IPR011583">
    <property type="entry name" value="Chitinase_II/V-like_cat"/>
</dbReference>
<dbReference type="GO" id="GO:0000272">
    <property type="term" value="P:polysaccharide catabolic process"/>
    <property type="evidence" value="ECO:0007669"/>
    <property type="project" value="UniProtKB-KW"/>
</dbReference>
<evidence type="ECO:0000256" key="8">
    <source>
        <dbReference type="ARBA" id="ARBA00023295"/>
    </source>
</evidence>
<dbReference type="Proteomes" id="UP000799444">
    <property type="component" value="Unassembled WGS sequence"/>
</dbReference>
<dbReference type="OrthoDB" id="73875at2759"/>
<comment type="similarity">
    <text evidence="2">Belongs to the glycosyl hydrolase 18 family. Chitinase class V subfamily.</text>
</comment>
<feature type="domain" description="Chitin-binding type-1" evidence="14">
    <location>
        <begin position="300"/>
        <end position="344"/>
    </location>
</feature>
<evidence type="ECO:0000259" key="15">
    <source>
        <dbReference type="PROSITE" id="PS51910"/>
    </source>
</evidence>
<evidence type="ECO:0000256" key="4">
    <source>
        <dbReference type="ARBA" id="ARBA00022669"/>
    </source>
</evidence>
<dbReference type="GO" id="GO:0006032">
    <property type="term" value="P:chitin catabolic process"/>
    <property type="evidence" value="ECO:0007669"/>
    <property type="project" value="UniProtKB-KW"/>
</dbReference>
<dbReference type="Gene3D" id="3.10.50.10">
    <property type="match status" value="1"/>
</dbReference>
<reference evidence="16" key="1">
    <citation type="journal article" date="2020" name="Stud. Mycol.">
        <title>101 Dothideomycetes genomes: a test case for predicting lifestyles and emergence of pathogens.</title>
        <authorList>
            <person name="Haridas S."/>
            <person name="Albert R."/>
            <person name="Binder M."/>
            <person name="Bloem J."/>
            <person name="Labutti K."/>
            <person name="Salamov A."/>
            <person name="Andreopoulos B."/>
            <person name="Baker S."/>
            <person name="Barry K."/>
            <person name="Bills G."/>
            <person name="Bluhm B."/>
            <person name="Cannon C."/>
            <person name="Castanera R."/>
            <person name="Culley D."/>
            <person name="Daum C."/>
            <person name="Ezra D."/>
            <person name="Gonzalez J."/>
            <person name="Henrissat B."/>
            <person name="Kuo A."/>
            <person name="Liang C."/>
            <person name="Lipzen A."/>
            <person name="Lutzoni F."/>
            <person name="Magnuson J."/>
            <person name="Mondo S."/>
            <person name="Nolan M."/>
            <person name="Ohm R."/>
            <person name="Pangilinan J."/>
            <person name="Park H.-J."/>
            <person name="Ramirez L."/>
            <person name="Alfaro M."/>
            <person name="Sun H."/>
            <person name="Tritt A."/>
            <person name="Yoshinaga Y."/>
            <person name="Zwiers L.-H."/>
            <person name="Turgeon B."/>
            <person name="Goodwin S."/>
            <person name="Spatafora J."/>
            <person name="Crous P."/>
            <person name="Grigoriev I."/>
        </authorList>
    </citation>
    <scope>NUCLEOTIDE SEQUENCE</scope>
    <source>
        <strain evidence="16">CBS 125425</strain>
    </source>
</reference>
<evidence type="ECO:0000313" key="17">
    <source>
        <dbReference type="Proteomes" id="UP000799444"/>
    </source>
</evidence>
<feature type="domain" description="GH18" evidence="15">
    <location>
        <begin position="20"/>
        <end position="427"/>
    </location>
</feature>
<keyword evidence="7" id="KW-0119">Carbohydrate metabolism</keyword>
<dbReference type="AlphaFoldDB" id="A0A9P4QMS0"/>
<evidence type="ECO:0000256" key="5">
    <source>
        <dbReference type="ARBA" id="ARBA00022801"/>
    </source>
</evidence>
<evidence type="ECO:0000256" key="1">
    <source>
        <dbReference type="ARBA" id="ARBA00000822"/>
    </source>
</evidence>
<evidence type="ECO:0000259" key="14">
    <source>
        <dbReference type="PROSITE" id="PS50941"/>
    </source>
</evidence>
<evidence type="ECO:0000256" key="10">
    <source>
        <dbReference type="PROSITE-ProRule" id="PRU00261"/>
    </source>
</evidence>
<keyword evidence="4 10" id="KW-0147">Chitin-binding</keyword>
<evidence type="ECO:0000256" key="6">
    <source>
        <dbReference type="ARBA" id="ARBA00023024"/>
    </source>
</evidence>
<evidence type="ECO:0000256" key="13">
    <source>
        <dbReference type="SAM" id="SignalP"/>
    </source>
</evidence>
<evidence type="ECO:0000256" key="2">
    <source>
        <dbReference type="ARBA" id="ARBA00008682"/>
    </source>
</evidence>
<dbReference type="PANTHER" id="PTHR11177">
    <property type="entry name" value="CHITINASE"/>
    <property type="match status" value="1"/>
</dbReference>
<dbReference type="GO" id="GO:0008843">
    <property type="term" value="F:endochitinase activity"/>
    <property type="evidence" value="ECO:0007669"/>
    <property type="project" value="UniProtKB-EC"/>
</dbReference>
<dbReference type="GO" id="GO:0005576">
    <property type="term" value="C:extracellular region"/>
    <property type="evidence" value="ECO:0007669"/>
    <property type="project" value="TreeGrafter"/>
</dbReference>
<gene>
    <name evidence="16" type="ORF">EJ04DRAFT_505128</name>
</gene>
<dbReference type="InterPro" id="IPR036861">
    <property type="entry name" value="Endochitinase-like_sf"/>
</dbReference>
<dbReference type="InterPro" id="IPR050314">
    <property type="entry name" value="Glycosyl_Hydrlase_18"/>
</dbReference>
<keyword evidence="17" id="KW-1185">Reference proteome</keyword>
<keyword evidence="13" id="KW-0732">Signal</keyword>
<evidence type="ECO:0000256" key="11">
    <source>
        <dbReference type="RuleBase" id="RU000489"/>
    </source>
</evidence>
<evidence type="ECO:0000256" key="12">
    <source>
        <dbReference type="SAM" id="MobiDB-lite"/>
    </source>
</evidence>
<accession>A0A9P4QMS0</accession>
<feature type="region of interest" description="Disordered" evidence="12">
    <location>
        <begin position="448"/>
        <end position="468"/>
    </location>
</feature>
<proteinExistence type="inferred from homology"/>
<feature type="chain" id="PRO_5040295670" description="chitinase" evidence="13">
    <location>
        <begin position="21"/>
        <end position="480"/>
    </location>
</feature>
<dbReference type="SUPFAM" id="SSF51445">
    <property type="entry name" value="(Trans)glycosidases"/>
    <property type="match status" value="1"/>
</dbReference>
<feature type="region of interest" description="Disordered" evidence="12">
    <location>
        <begin position="274"/>
        <end position="298"/>
    </location>
</feature>
<evidence type="ECO:0000256" key="3">
    <source>
        <dbReference type="ARBA" id="ARBA00012729"/>
    </source>
</evidence>
<name>A0A9P4QMS0_9PLEO</name>
<dbReference type="InterPro" id="IPR001223">
    <property type="entry name" value="Glyco_hydro18_cat"/>
</dbReference>
<dbReference type="EC" id="3.2.1.14" evidence="3"/>
<keyword evidence="9" id="KW-0624">Polysaccharide degradation</keyword>